<dbReference type="Pfam" id="PF01535">
    <property type="entry name" value="PPR"/>
    <property type="match status" value="1"/>
</dbReference>
<keyword evidence="1" id="KW-0677">Repeat</keyword>
<dbReference type="GO" id="GO:0003729">
    <property type="term" value="F:mRNA binding"/>
    <property type="evidence" value="ECO:0007669"/>
    <property type="project" value="TreeGrafter"/>
</dbReference>
<organism evidence="3 4">
    <name type="scientific">Nepenthes gracilis</name>
    <name type="common">Slender pitcher plant</name>
    <dbReference type="NCBI Taxonomy" id="150966"/>
    <lineage>
        <taxon>Eukaryota</taxon>
        <taxon>Viridiplantae</taxon>
        <taxon>Streptophyta</taxon>
        <taxon>Embryophyta</taxon>
        <taxon>Tracheophyta</taxon>
        <taxon>Spermatophyta</taxon>
        <taxon>Magnoliopsida</taxon>
        <taxon>eudicotyledons</taxon>
        <taxon>Gunneridae</taxon>
        <taxon>Pentapetalae</taxon>
        <taxon>Caryophyllales</taxon>
        <taxon>Nepenthaceae</taxon>
        <taxon>Nepenthes</taxon>
    </lineage>
</organism>
<evidence type="ECO:0000313" key="4">
    <source>
        <dbReference type="Proteomes" id="UP001279734"/>
    </source>
</evidence>
<comment type="caution">
    <text evidence="3">The sequence shown here is derived from an EMBL/GenBank/DDBJ whole genome shotgun (WGS) entry which is preliminary data.</text>
</comment>
<feature type="repeat" description="PPR" evidence="2">
    <location>
        <begin position="347"/>
        <end position="381"/>
    </location>
</feature>
<evidence type="ECO:0000313" key="3">
    <source>
        <dbReference type="EMBL" id="GMH15143.1"/>
    </source>
</evidence>
<dbReference type="Pfam" id="PF13812">
    <property type="entry name" value="PPR_3"/>
    <property type="match status" value="1"/>
</dbReference>
<dbReference type="PROSITE" id="PS51375">
    <property type="entry name" value="PPR"/>
    <property type="match status" value="3"/>
</dbReference>
<accession>A0AAD3SPM6</accession>
<dbReference type="EMBL" id="BSYO01000015">
    <property type="protein sequence ID" value="GMH15143.1"/>
    <property type="molecule type" value="Genomic_DNA"/>
</dbReference>
<reference evidence="3" key="1">
    <citation type="submission" date="2023-05" db="EMBL/GenBank/DDBJ databases">
        <title>Nepenthes gracilis genome sequencing.</title>
        <authorList>
            <person name="Fukushima K."/>
        </authorList>
    </citation>
    <scope>NUCLEOTIDE SEQUENCE</scope>
    <source>
        <strain evidence="3">SING2019-196</strain>
    </source>
</reference>
<protein>
    <recommendedName>
        <fullName evidence="5">Pentatricopeptide repeat-containing protein</fullName>
    </recommendedName>
</protein>
<feature type="repeat" description="PPR" evidence="2">
    <location>
        <begin position="382"/>
        <end position="416"/>
    </location>
</feature>
<dbReference type="InterPro" id="IPR002885">
    <property type="entry name" value="PPR_rpt"/>
</dbReference>
<gene>
    <name evidence="3" type="ORF">Nepgr_016984</name>
</gene>
<dbReference type="Gene3D" id="1.25.40.10">
    <property type="entry name" value="Tetratricopeptide repeat domain"/>
    <property type="match status" value="3"/>
</dbReference>
<dbReference type="Pfam" id="PF13041">
    <property type="entry name" value="PPR_2"/>
    <property type="match status" value="2"/>
</dbReference>
<dbReference type="PANTHER" id="PTHR47932:SF23">
    <property type="entry name" value="PENTACOTRIPEPTIDE-REPEAT REGION OF PRORP DOMAIN-CONTAINING PROTEIN"/>
    <property type="match status" value="1"/>
</dbReference>
<dbReference type="NCBIfam" id="TIGR00756">
    <property type="entry name" value="PPR"/>
    <property type="match status" value="5"/>
</dbReference>
<dbReference type="PANTHER" id="PTHR47932">
    <property type="entry name" value="ATPASE EXPRESSION PROTEIN 3"/>
    <property type="match status" value="1"/>
</dbReference>
<proteinExistence type="predicted"/>
<evidence type="ECO:0008006" key="5">
    <source>
        <dbReference type="Google" id="ProtNLM"/>
    </source>
</evidence>
<evidence type="ECO:0000256" key="2">
    <source>
        <dbReference type="PROSITE-ProRule" id="PRU00708"/>
    </source>
</evidence>
<dbReference type="Proteomes" id="UP001279734">
    <property type="component" value="Unassembled WGS sequence"/>
</dbReference>
<sequence length="439" mass="50727">MLPGARFLSFCPRFYGFRFHGHLKSSQSFVDEMHSISAYLNTHHVFFSSFHSIDTMLKSTCNFTYTRISPDAKKLHNIGQYRYRSILLYSSRSYRQRVNRRLRLQNQPVLDEAQFSKTVSQLPPRFTADDLHNAIALEDDPLVCLELHNWASKQPRFRHSLCSYHITIKKLGAAKMYKEMDVVVNQVLAIPHIGSEALYNTMIYYFTEARKLTRAVNIFKHMRSSKNLDCRPSIRTYNLLFAAFLSRGNNTYVNHMYAETMRCLFRQLVKDGIEPEIFSLNSMIKAYVLSNHVNEALRLFHQMGVVYTCMPNAVSYDYIIHGLCAQCRTNNATELLKEMKEKGFVPNIKTYNSVVNSLSLNGEVDKAVGYLCEMTENQRPADLITYKTLLDQFCRQGRVGDAVGLLKEFRKKDLVDEITYSKLLNALQDDFAIGRNLSL</sequence>
<feature type="repeat" description="PPR" evidence="2">
    <location>
        <begin position="312"/>
        <end position="346"/>
    </location>
</feature>
<name>A0AAD3SPM6_NEPGR</name>
<dbReference type="AlphaFoldDB" id="A0AAD3SPM6"/>
<dbReference type="InterPro" id="IPR011990">
    <property type="entry name" value="TPR-like_helical_dom_sf"/>
</dbReference>
<evidence type="ECO:0000256" key="1">
    <source>
        <dbReference type="ARBA" id="ARBA00022737"/>
    </source>
</evidence>
<keyword evidence="4" id="KW-1185">Reference proteome</keyword>